<accession>A0A2S7VPC3</accession>
<keyword evidence="4" id="KW-1185">Reference proteome</keyword>
<dbReference type="GO" id="GO:0016020">
    <property type="term" value="C:membrane"/>
    <property type="evidence" value="ECO:0007669"/>
    <property type="project" value="InterPro"/>
</dbReference>
<feature type="transmembrane region" description="Helical" evidence="1">
    <location>
        <begin position="46"/>
        <end position="69"/>
    </location>
</feature>
<keyword evidence="1" id="KW-0812">Transmembrane</keyword>
<dbReference type="GO" id="GO:0004190">
    <property type="term" value="F:aspartic-type endopeptidase activity"/>
    <property type="evidence" value="ECO:0007669"/>
    <property type="project" value="InterPro"/>
</dbReference>
<keyword evidence="1" id="KW-1133">Transmembrane helix</keyword>
<protein>
    <submittedName>
        <fullName evidence="3">Peptidase</fullName>
    </submittedName>
</protein>
<gene>
    <name evidence="3" type="ORF">BTO10_04210</name>
</gene>
<keyword evidence="1" id="KW-0472">Membrane</keyword>
<reference evidence="3 4" key="1">
    <citation type="submission" date="2016-12" db="EMBL/GenBank/DDBJ databases">
        <title>Diversity of luminous bacteria.</title>
        <authorList>
            <person name="Yoshizawa S."/>
            <person name="Kogure K."/>
        </authorList>
    </citation>
    <scope>NUCLEOTIDE SEQUENCE [LARGE SCALE GENOMIC DNA]</scope>
    <source>
        <strain evidence="3 4">LC2-408</strain>
    </source>
</reference>
<dbReference type="Gene3D" id="1.20.120.1220">
    <property type="match status" value="1"/>
</dbReference>
<dbReference type="Proteomes" id="UP000238707">
    <property type="component" value="Unassembled WGS sequence"/>
</dbReference>
<feature type="domain" description="Prepilin type IV endopeptidase peptidase" evidence="2">
    <location>
        <begin position="11"/>
        <end position="104"/>
    </location>
</feature>
<evidence type="ECO:0000313" key="4">
    <source>
        <dbReference type="Proteomes" id="UP000238707"/>
    </source>
</evidence>
<feature type="transmembrane region" description="Helical" evidence="1">
    <location>
        <begin position="89"/>
        <end position="109"/>
    </location>
</feature>
<evidence type="ECO:0000256" key="1">
    <source>
        <dbReference type="SAM" id="Phobius"/>
    </source>
</evidence>
<sequence length="151" mass="16870">MFSHEFYLVGLAILCIYVSATDFLYRKIQNNALYVLLLLQSFLSPLDIQVMSFLLVLGIGLILYKLIWIGAGDIKYASALSLTIPVHDLIWALVMMAFSGGVLVVFYLVKTKLISKILARETLNDQKGIPYGIAISIGFYLVILTKSTPYI</sequence>
<dbReference type="Pfam" id="PF01478">
    <property type="entry name" value="Peptidase_A24"/>
    <property type="match status" value="1"/>
</dbReference>
<feature type="transmembrane region" description="Helical" evidence="1">
    <location>
        <begin position="129"/>
        <end position="145"/>
    </location>
</feature>
<evidence type="ECO:0000313" key="3">
    <source>
        <dbReference type="EMBL" id="PQJ64004.1"/>
    </source>
</evidence>
<name>A0A2S7VPC3_9VIBR</name>
<evidence type="ECO:0000259" key="2">
    <source>
        <dbReference type="Pfam" id="PF01478"/>
    </source>
</evidence>
<dbReference type="EMBL" id="MSCI01000001">
    <property type="protein sequence ID" value="PQJ64004.1"/>
    <property type="molecule type" value="Genomic_DNA"/>
</dbReference>
<proteinExistence type="predicted"/>
<dbReference type="RefSeq" id="WP_105023671.1">
    <property type="nucleotide sequence ID" value="NZ_MSCI01000001.1"/>
</dbReference>
<dbReference type="AlphaFoldDB" id="A0A2S7VPC3"/>
<dbReference type="InterPro" id="IPR000045">
    <property type="entry name" value="Prepilin_IV_endopep_pep"/>
</dbReference>
<feature type="transmembrane region" description="Helical" evidence="1">
    <location>
        <begin position="6"/>
        <end position="25"/>
    </location>
</feature>
<comment type="caution">
    <text evidence="3">The sequence shown here is derived from an EMBL/GenBank/DDBJ whole genome shotgun (WGS) entry which is preliminary data.</text>
</comment>
<organism evidence="3 4">
    <name type="scientific">Vibrio chagasii</name>
    <dbReference type="NCBI Taxonomy" id="170679"/>
    <lineage>
        <taxon>Bacteria</taxon>
        <taxon>Pseudomonadati</taxon>
        <taxon>Pseudomonadota</taxon>
        <taxon>Gammaproteobacteria</taxon>
        <taxon>Vibrionales</taxon>
        <taxon>Vibrionaceae</taxon>
        <taxon>Vibrio</taxon>
    </lineage>
</organism>